<dbReference type="GO" id="GO:0008422">
    <property type="term" value="F:beta-glucosidase activity"/>
    <property type="evidence" value="ECO:0007669"/>
    <property type="project" value="UniProtKB-EC"/>
</dbReference>
<dbReference type="EC" id="3.2.1.21" evidence="3"/>
<dbReference type="SMART" id="SM01217">
    <property type="entry name" value="Fn3_like"/>
    <property type="match status" value="1"/>
</dbReference>
<evidence type="ECO:0000256" key="1">
    <source>
        <dbReference type="ARBA" id="ARBA00000448"/>
    </source>
</evidence>
<keyword evidence="5 7" id="KW-0378">Hydrolase</keyword>
<reference evidence="9 10" key="1">
    <citation type="submission" date="2019-07" db="EMBL/GenBank/DDBJ databases">
        <authorList>
            <person name="Hibberd C M."/>
            <person name="Gehrig L. J."/>
            <person name="Chang H.-W."/>
            <person name="Venkatesh S."/>
        </authorList>
    </citation>
    <scope>NUCLEOTIDE SEQUENCE [LARGE SCALE GENOMIC DNA]</scope>
    <source>
        <strain evidence="9">Blautia_luti_SSTS_Bg7063</strain>
    </source>
</reference>
<feature type="domain" description="Fibronectin type III-like" evidence="8">
    <location>
        <begin position="652"/>
        <end position="721"/>
    </location>
</feature>
<evidence type="ECO:0000259" key="8">
    <source>
        <dbReference type="SMART" id="SM01217"/>
    </source>
</evidence>
<dbReference type="Proteomes" id="UP000408482">
    <property type="component" value="Unassembled WGS sequence"/>
</dbReference>
<dbReference type="GO" id="GO:0009251">
    <property type="term" value="P:glucan catabolic process"/>
    <property type="evidence" value="ECO:0007669"/>
    <property type="project" value="TreeGrafter"/>
</dbReference>
<dbReference type="EMBL" id="CABHNW010000076">
    <property type="protein sequence ID" value="VUX38477.1"/>
    <property type="molecule type" value="Genomic_DNA"/>
</dbReference>
<dbReference type="Gene3D" id="2.60.40.10">
    <property type="entry name" value="Immunoglobulins"/>
    <property type="match status" value="1"/>
</dbReference>
<comment type="similarity">
    <text evidence="2 7">Belongs to the glycosyl hydrolase 3 family.</text>
</comment>
<protein>
    <recommendedName>
        <fullName evidence="3">beta-glucosidase</fullName>
        <ecNumber evidence="3">3.2.1.21</ecNumber>
    </recommendedName>
</protein>
<dbReference type="Pfam" id="PF00933">
    <property type="entry name" value="Glyco_hydro_3"/>
    <property type="match status" value="1"/>
</dbReference>
<evidence type="ECO:0000313" key="9">
    <source>
        <dbReference type="EMBL" id="VUX38477.1"/>
    </source>
</evidence>
<evidence type="ECO:0000256" key="3">
    <source>
        <dbReference type="ARBA" id="ARBA00012744"/>
    </source>
</evidence>
<dbReference type="AlphaFoldDB" id="A0A564W262"/>
<dbReference type="InterPro" id="IPR019800">
    <property type="entry name" value="Glyco_hydro_3_AS"/>
</dbReference>
<dbReference type="PANTHER" id="PTHR30620:SF16">
    <property type="entry name" value="LYSOSOMAL BETA GLUCOSIDASE"/>
    <property type="match status" value="1"/>
</dbReference>
<gene>
    <name evidence="9" type="primary">bglX</name>
    <name evidence="9" type="ORF">RSSSTS7063_03313</name>
</gene>
<comment type="catalytic activity">
    <reaction evidence="1">
        <text>Hydrolysis of terminal, non-reducing beta-D-glucosyl residues with release of beta-D-glucose.</text>
        <dbReference type="EC" id="3.2.1.21"/>
    </reaction>
</comment>
<dbReference type="InterPro" id="IPR017853">
    <property type="entry name" value="GH"/>
</dbReference>
<dbReference type="NCBIfam" id="NF011678">
    <property type="entry name" value="PRK15098.1"/>
    <property type="match status" value="1"/>
</dbReference>
<evidence type="ECO:0000313" key="10">
    <source>
        <dbReference type="Proteomes" id="UP000408482"/>
    </source>
</evidence>
<evidence type="ECO:0000256" key="4">
    <source>
        <dbReference type="ARBA" id="ARBA00022729"/>
    </source>
</evidence>
<name>A0A564W262_9FIRM</name>
<dbReference type="PRINTS" id="PR00133">
    <property type="entry name" value="GLHYDRLASE3"/>
</dbReference>
<keyword evidence="6 7" id="KW-0326">Glycosidase</keyword>
<dbReference type="SUPFAM" id="SSF52279">
    <property type="entry name" value="Beta-D-glucan exohydrolase, C-terminal domain"/>
    <property type="match status" value="1"/>
</dbReference>
<dbReference type="InterPro" id="IPR026891">
    <property type="entry name" value="Fn3-like"/>
</dbReference>
<dbReference type="Pfam" id="PF14310">
    <property type="entry name" value="Fn3-like"/>
    <property type="match status" value="1"/>
</dbReference>
<dbReference type="Gene3D" id="3.20.20.300">
    <property type="entry name" value="Glycoside hydrolase, family 3, N-terminal domain"/>
    <property type="match status" value="1"/>
</dbReference>
<accession>A0A564W262</accession>
<dbReference type="InterPro" id="IPR036881">
    <property type="entry name" value="Glyco_hydro_3_C_sf"/>
</dbReference>
<dbReference type="PROSITE" id="PS00775">
    <property type="entry name" value="GLYCOSYL_HYDROL_F3"/>
    <property type="match status" value="1"/>
</dbReference>
<dbReference type="InterPro" id="IPR051915">
    <property type="entry name" value="Cellulose_Degrad_GH3"/>
</dbReference>
<evidence type="ECO:0000256" key="7">
    <source>
        <dbReference type="RuleBase" id="RU361161"/>
    </source>
</evidence>
<dbReference type="SUPFAM" id="SSF51445">
    <property type="entry name" value="(Trans)glycosidases"/>
    <property type="match status" value="1"/>
</dbReference>
<dbReference type="RefSeq" id="WP_144093788.1">
    <property type="nucleotide sequence ID" value="NZ_CABHNW010000076.1"/>
</dbReference>
<proteinExistence type="inferred from homology"/>
<keyword evidence="4" id="KW-0732">Signal</keyword>
<dbReference type="InterPro" id="IPR001764">
    <property type="entry name" value="Glyco_hydro_3_N"/>
</dbReference>
<keyword evidence="10" id="KW-1185">Reference proteome</keyword>
<dbReference type="InterPro" id="IPR002772">
    <property type="entry name" value="Glyco_hydro_3_C"/>
</dbReference>
<dbReference type="PANTHER" id="PTHR30620">
    <property type="entry name" value="PERIPLASMIC BETA-GLUCOSIDASE-RELATED"/>
    <property type="match status" value="1"/>
</dbReference>
<organism evidence="9 10">
    <name type="scientific">Blautia luti</name>
    <dbReference type="NCBI Taxonomy" id="89014"/>
    <lineage>
        <taxon>Bacteria</taxon>
        <taxon>Bacillati</taxon>
        <taxon>Bacillota</taxon>
        <taxon>Clostridia</taxon>
        <taxon>Lachnospirales</taxon>
        <taxon>Lachnospiraceae</taxon>
        <taxon>Blautia</taxon>
    </lineage>
</organism>
<dbReference type="Pfam" id="PF01915">
    <property type="entry name" value="Glyco_hydro_3_C"/>
    <property type="match status" value="1"/>
</dbReference>
<dbReference type="InterPro" id="IPR036962">
    <property type="entry name" value="Glyco_hydro_3_N_sf"/>
</dbReference>
<dbReference type="FunFam" id="2.60.40.10:FF:000495">
    <property type="entry name" value="Periplasmic beta-glucosidase"/>
    <property type="match status" value="1"/>
</dbReference>
<evidence type="ECO:0000256" key="5">
    <source>
        <dbReference type="ARBA" id="ARBA00022801"/>
    </source>
</evidence>
<evidence type="ECO:0000256" key="2">
    <source>
        <dbReference type="ARBA" id="ARBA00005336"/>
    </source>
</evidence>
<sequence length="739" mass="82320">MKQEDLEKLLYSMSLEEKINQLSQLTGSLYLEGAELTGPLKEQGITEKEMQLAGSVIGTFGAETVKKLQERYMEKQPHHIPLLFMMDVINGFKTVFPIPLGQGATFEPELSEECARAAAKEAAASGVHVTFAPMADLVRDARWGRVMESTGEDTYLNSCFAKSMVKGFQGEDLGKKDSVAACVKHFAAYGAPEGGREYNNVELSEHTLREYYLPAYQAGIKAGAALVMTSFNTLNGIPSTGNKWLMRDVLRKEMGFDGVLISDWAAVDELIRHGYCENAEEAAICSLEAGVDIDMVAGIYAKRLEKLVTEGKVSEKLIDESVLRVLQLKNNLGLFENPYKGADEKEEKKWCLCEEHRELAKKAAEKSFVLLKNEEQILPLDTKKKIAFIGPYTDSQKILGAWSFIGDSEDAVSIKKAAEEVFGSEKVTYSKGSLLLGDKVHMEGFGRSFSESAGKEEQERMLEDALEKAKKADIVVMTLGEGFLQSGEAASRADIRIPKIQRKLFKKVWKVNKNIVVVLFTGRPLDIRKISEKAKAVLCVWMPGTEGGHDVVDVLRGVSSPEGKLPMSFPYNTGQVPVHYNEYSTGRPSNGNDERFCSRYLDIPNEPLYPFGYGLNYTRFSVSPIQLTYGDERGQIKVKVNVKNEGDRAGTEVVQLYLQDVAASMVRPVRELKAFQKVTLLPGQSTEVDFEIGEKDLRFFDEQGRYISEPGKFKVYVGFDSRTENKAEFILLPEEKLIG</sequence>
<evidence type="ECO:0000256" key="6">
    <source>
        <dbReference type="ARBA" id="ARBA00023295"/>
    </source>
</evidence>
<dbReference type="Gene3D" id="3.40.50.1700">
    <property type="entry name" value="Glycoside hydrolase family 3 C-terminal domain"/>
    <property type="match status" value="1"/>
</dbReference>
<dbReference type="InterPro" id="IPR013783">
    <property type="entry name" value="Ig-like_fold"/>
</dbReference>